<dbReference type="Pfam" id="PF14082">
    <property type="entry name" value="SduA_C"/>
    <property type="match status" value="1"/>
</dbReference>
<comment type="caution">
    <text evidence="2">The sequence shown here is derived from an EMBL/GenBank/DDBJ whole genome shotgun (WGS) entry which is preliminary data.</text>
</comment>
<dbReference type="Proteomes" id="UP001596226">
    <property type="component" value="Unassembled WGS sequence"/>
</dbReference>
<name>A0ABW1H396_9ACTN</name>
<keyword evidence="3" id="KW-1185">Reference proteome</keyword>
<reference evidence="3" key="1">
    <citation type="journal article" date="2019" name="Int. J. Syst. Evol. Microbiol.">
        <title>The Global Catalogue of Microorganisms (GCM) 10K type strain sequencing project: providing services to taxonomists for standard genome sequencing and annotation.</title>
        <authorList>
            <consortium name="The Broad Institute Genomics Platform"/>
            <consortium name="The Broad Institute Genome Sequencing Center for Infectious Disease"/>
            <person name="Wu L."/>
            <person name="Ma J."/>
        </authorList>
    </citation>
    <scope>NUCLEOTIDE SEQUENCE [LARGE SCALE GENOMIC DNA]</scope>
    <source>
        <strain evidence="3">CGMCC 4.7144</strain>
    </source>
</reference>
<proteinExistence type="predicted"/>
<dbReference type="InterPro" id="IPR025359">
    <property type="entry name" value="SduA_C"/>
</dbReference>
<evidence type="ECO:0000259" key="1">
    <source>
        <dbReference type="Pfam" id="PF14082"/>
    </source>
</evidence>
<gene>
    <name evidence="2" type="ORF">ACFQGL_07050</name>
</gene>
<organism evidence="2 3">
    <name type="scientific">Micromonospora vulcania</name>
    <dbReference type="NCBI Taxonomy" id="1441873"/>
    <lineage>
        <taxon>Bacteria</taxon>
        <taxon>Bacillati</taxon>
        <taxon>Actinomycetota</taxon>
        <taxon>Actinomycetes</taxon>
        <taxon>Micromonosporales</taxon>
        <taxon>Micromonosporaceae</taxon>
        <taxon>Micromonospora</taxon>
    </lineage>
</organism>
<dbReference type="RefSeq" id="WP_377507249.1">
    <property type="nucleotide sequence ID" value="NZ_JBHSQS010000004.1"/>
</dbReference>
<feature type="domain" description="Shedu protein SduA C-terminal" evidence="1">
    <location>
        <begin position="228"/>
        <end position="373"/>
    </location>
</feature>
<evidence type="ECO:0000313" key="3">
    <source>
        <dbReference type="Proteomes" id="UP001596226"/>
    </source>
</evidence>
<protein>
    <submittedName>
        <fullName evidence="2">Shedu anti-phage system protein SduA domain-containing protein</fullName>
    </submittedName>
</protein>
<accession>A0ABW1H396</accession>
<evidence type="ECO:0000313" key="2">
    <source>
        <dbReference type="EMBL" id="MFC5923100.1"/>
    </source>
</evidence>
<dbReference type="EMBL" id="JBHSQS010000004">
    <property type="protein sequence ID" value="MFC5923100.1"/>
    <property type="molecule type" value="Genomic_DNA"/>
</dbReference>
<sequence length="386" mass="43254">MPGPRSRVRSDFALRLLLEKIVEYGLSDHIRNLVEDAQRHMGYRSPYRGGRTLTDLLRQAHAGARSEDDQDAAERLEDALSYATNVMLAPDLEIKYGLLGGARGRHANALTTFMSISATFVADKVRTFCDEHPQATRDELMAYLDEMKHLVITDVAGAAGVFEVSRSMNEQATWMTEVLLDRLHTGDSGVGVTPTAEATAEEIADVVLLRARRRALRDLDAVVLNRHSSERDLQRALEKNLWIFGGTQLADRLGPRRISRGIELDLTLLRPDGTVHVVELKRAAVPLLTHQRGRWVPTNEVHRAVAQAMNYLVVLDEDRARLAEHGIDVRRASAAVIIGHPEFEEEASENEVDAALRVYNSHLSRVEVITYQQVVNRADRVLRLVE</sequence>